<protein>
    <recommendedName>
        <fullName evidence="1">protein-ribulosamine 3-kinase</fullName>
        <ecNumber evidence="1">2.7.1.172</ecNumber>
    </recommendedName>
</protein>
<dbReference type="PANTHER" id="PTHR12149:SF8">
    <property type="entry name" value="PROTEIN-RIBULOSAMINE 3-KINASE"/>
    <property type="match status" value="1"/>
</dbReference>
<dbReference type="InterPro" id="IPR016477">
    <property type="entry name" value="Fructo-/Ketosamine-3-kinase"/>
</dbReference>
<name>A0AAJ0DKX1_9PEZI</name>
<dbReference type="AlphaFoldDB" id="A0AAJ0DKX1"/>
<dbReference type="Proteomes" id="UP001271007">
    <property type="component" value="Unassembled WGS sequence"/>
</dbReference>
<accession>A0AAJ0DKX1</accession>
<comment type="caution">
    <text evidence="3">The sequence shown here is derived from an EMBL/GenBank/DDBJ whole genome shotgun (WGS) entry which is preliminary data.</text>
</comment>
<dbReference type="SUPFAM" id="SSF56112">
    <property type="entry name" value="Protein kinase-like (PK-like)"/>
    <property type="match status" value="1"/>
</dbReference>
<sequence length="373" mass="42064">MSDTFHVNPHSIPPAARNHHLIVDMQENKIISDDGKQRQPAEQWAEFTDENVLAELPPGTRSLGNFLHGASFWSRNARIETEQADGSQKSFFIKLTSASIGEATVAGEFASMTALHQIVPHSTPRPIAHGTYASNPSIHFFLCDFIDMIDELPDIRTFTYKIAQLHSTSESPNGKYGYSTPTYLGRLAQHTAWTSSWEVFFTNYMKHLMSSIESVQDPDQEFRSLFDAIVELVIPRLMRPLETGGRSIRPCLVHGDLYAGNVSVDEAALEPIVYDATCLYAHNESKYWTIAIDGSEGDLAQRGLLRHKIGRPYMKAYFRQFPISEPEEDLEDRNALYILSLEAMRALLAKFPGGYESWARERGKDPAPRPEAW</sequence>
<proteinExistence type="predicted"/>
<evidence type="ECO:0000313" key="3">
    <source>
        <dbReference type="EMBL" id="KAK3052407.1"/>
    </source>
</evidence>
<dbReference type="Pfam" id="PF03881">
    <property type="entry name" value="Fructosamin_kin"/>
    <property type="match status" value="1"/>
</dbReference>
<organism evidence="3 4">
    <name type="scientific">Extremus antarcticus</name>
    <dbReference type="NCBI Taxonomy" id="702011"/>
    <lineage>
        <taxon>Eukaryota</taxon>
        <taxon>Fungi</taxon>
        <taxon>Dikarya</taxon>
        <taxon>Ascomycota</taxon>
        <taxon>Pezizomycotina</taxon>
        <taxon>Dothideomycetes</taxon>
        <taxon>Dothideomycetidae</taxon>
        <taxon>Mycosphaerellales</taxon>
        <taxon>Extremaceae</taxon>
        <taxon>Extremus</taxon>
    </lineage>
</organism>
<dbReference type="EC" id="2.7.1.172" evidence="1"/>
<evidence type="ECO:0000256" key="2">
    <source>
        <dbReference type="ARBA" id="ARBA00048655"/>
    </source>
</evidence>
<evidence type="ECO:0000313" key="4">
    <source>
        <dbReference type="Proteomes" id="UP001271007"/>
    </source>
</evidence>
<dbReference type="Gene3D" id="3.90.1200.10">
    <property type="match status" value="1"/>
</dbReference>
<keyword evidence="4" id="KW-1185">Reference proteome</keyword>
<reference evidence="3" key="1">
    <citation type="submission" date="2023-04" db="EMBL/GenBank/DDBJ databases">
        <title>Black Yeasts Isolated from many extreme environments.</title>
        <authorList>
            <person name="Coleine C."/>
            <person name="Stajich J.E."/>
            <person name="Selbmann L."/>
        </authorList>
    </citation>
    <scope>NUCLEOTIDE SEQUENCE</scope>
    <source>
        <strain evidence="3">CCFEE 5312</strain>
    </source>
</reference>
<dbReference type="GO" id="GO:0102193">
    <property type="term" value="F:protein-ribulosamine 3-kinase activity"/>
    <property type="evidence" value="ECO:0007669"/>
    <property type="project" value="UniProtKB-EC"/>
</dbReference>
<gene>
    <name evidence="3" type="ORF">LTR09_006617</name>
</gene>
<dbReference type="InterPro" id="IPR011009">
    <property type="entry name" value="Kinase-like_dom_sf"/>
</dbReference>
<dbReference type="EMBL" id="JAWDJX010000021">
    <property type="protein sequence ID" value="KAK3052407.1"/>
    <property type="molecule type" value="Genomic_DNA"/>
</dbReference>
<comment type="catalytic activity">
    <reaction evidence="2">
        <text>N(6)-D-ribulosyl-L-lysyl-[protein] + ATP = N(6)-(3-O-phospho-D-ribulosyl)-L-lysyl-[protein] + ADP + H(+)</text>
        <dbReference type="Rhea" id="RHEA:48432"/>
        <dbReference type="Rhea" id="RHEA-COMP:12103"/>
        <dbReference type="Rhea" id="RHEA-COMP:12104"/>
        <dbReference type="ChEBI" id="CHEBI:15378"/>
        <dbReference type="ChEBI" id="CHEBI:30616"/>
        <dbReference type="ChEBI" id="CHEBI:90418"/>
        <dbReference type="ChEBI" id="CHEBI:90420"/>
        <dbReference type="ChEBI" id="CHEBI:456216"/>
        <dbReference type="EC" id="2.7.1.172"/>
    </reaction>
    <physiologicalReaction direction="left-to-right" evidence="2">
        <dbReference type="Rhea" id="RHEA:48433"/>
    </physiologicalReaction>
</comment>
<evidence type="ECO:0000256" key="1">
    <source>
        <dbReference type="ARBA" id="ARBA00011961"/>
    </source>
</evidence>
<dbReference type="PANTHER" id="PTHR12149">
    <property type="entry name" value="FRUCTOSAMINE 3 KINASE-RELATED PROTEIN"/>
    <property type="match status" value="1"/>
</dbReference>